<keyword evidence="1" id="KW-0732">Signal</keyword>
<comment type="caution">
    <text evidence="2">The sequence shown here is derived from an EMBL/GenBank/DDBJ whole genome shotgun (WGS) entry which is preliminary data.</text>
</comment>
<name>A0A7C5R859_9PROT</name>
<evidence type="ECO:0000313" key="2">
    <source>
        <dbReference type="EMBL" id="HHL43385.1"/>
    </source>
</evidence>
<reference evidence="2" key="1">
    <citation type="journal article" date="2020" name="mSystems">
        <title>Genome- and Community-Level Interaction Insights into Carbon Utilization and Element Cycling Functions of Hydrothermarchaeota in Hydrothermal Sediment.</title>
        <authorList>
            <person name="Zhou Z."/>
            <person name="Liu Y."/>
            <person name="Xu W."/>
            <person name="Pan J."/>
            <person name="Luo Z.H."/>
            <person name="Li M."/>
        </authorList>
    </citation>
    <scope>NUCLEOTIDE SEQUENCE [LARGE SCALE GENOMIC DNA]</scope>
    <source>
        <strain evidence="2">HyVt-485</strain>
    </source>
</reference>
<evidence type="ECO:0000256" key="1">
    <source>
        <dbReference type="SAM" id="SignalP"/>
    </source>
</evidence>
<accession>A0A7C5R859</accession>
<dbReference type="GO" id="GO:0004180">
    <property type="term" value="F:carboxypeptidase activity"/>
    <property type="evidence" value="ECO:0007669"/>
    <property type="project" value="UniProtKB-KW"/>
</dbReference>
<feature type="non-terminal residue" evidence="2">
    <location>
        <position position="1535"/>
    </location>
</feature>
<protein>
    <submittedName>
        <fullName evidence="2">Carboxypeptidase regulatory-like domain-containing protein</fullName>
    </submittedName>
</protein>
<feature type="signal peptide" evidence="1">
    <location>
        <begin position="1"/>
        <end position="18"/>
    </location>
</feature>
<keyword evidence="2" id="KW-0121">Carboxypeptidase</keyword>
<sequence>MMVLAVLIVAQAAQIATATELGKQVDNVALFSYRVDGSRPRTVLTNTASFTIEAARTDSTIEFFRYAPGATNPQYHSMNGSDYRQNGNFVPMPAPLHTNGSVIDTSAPIPLLPATTYLSGEMIFVRVTDPGQNGDANRIETIVVTITTGAGDEITLRLYESGPDTGEFWAYVPSSRDTTAPNDTELTTPSGTTITGTYVDAFDSTETSIDTALVDPYGRVFNSVNGDLIDGARVTIINDETGEPAQVFGIDGMSDYPATVISGQDTSDASGLTYPMRPGEFRFPLMEPGHYHIVVEPPAGYQFASSFDPTAFANLNNAPFVVLADSSYGHGFNLDGSGPLNFDIPLDGETDLILTKTASQSFGDIGDFIGFSIGLENRGDKGGPVILKDTLPPGFKYKQGTSRLDGVLIADPEIQSDGRTLIYRLGPVDLTETRSLNYVTEIGAGARLGEAVNEIVAVNNSFEPTSNIARATVTLREELLRSTSTIIGRVARDACDGNEDWARAVSKGLGIAGVRIYMENGAYAISDQDGLFHFEGVKSGTHVVQLDEETLPKGYSPMVCEENSGYAGRAISKFVEVQGGGLWRANFYLEQTGELETEETETVFDDQTEYKQFNIKWLEAQTADVEWVYPSPERTPSTPSVNIGIKHGPKQRVDLLLNGHKVPSVNFEARETNRLRTVMISRWRGVDILEGKNTFVARIKDMNGETVQTLTRDIHFVKNIARAIALPDQSVLVADGRTNPVLAVRLEDEAGRPVHAGRITTIDVPSPYRLLNASRFETEEELITPLTARADVSVGPDGIARITLEPTLQTGKVTVVVKMDDGREVTLFMYLEPEKRDWIIVGLAEGSVAYNSLKNKSVTLSFGAHDELERDGRVAFFAKGLIKGDWLLTLAVDTDKRRGDRDGNFRPEIDPNAYYTLYGDKSYNAFEAVSRYPVYVKLEKKSFYAMFGDYDTNITEGKLTRYSRHLSGIKSEYLGQKFQVTLFAAETNQGFAKDELAAAGVSGPYQLTHAPILEGSETVTIETRDRTRPDRIIETRRMVRHLDYRLDHLTGELVFRMPVDVSDSGFNPNVIVVDYETSETAERNVSYGGRVQAQLRKGKVRVGSTFAHEGGNTNSAGAKGDMIGVDMIAQLREGTELRLEYALTSHKDAQNERQTANAYLAEIVHTSDKLTADVYVRQEEKGYGLAQRSSTTADIRRYGANANYKISEFESQKNGRRGSRNVAASFYREDNLGTGDSRTLGEITLGHEGETLGATVGLRQVKDDIVGRESRESLLALASVRYSLPKHGATFQISHEQPIGGKNGVDDFPQRTRLSVDKTITKKASVQISHDILAGDTHRGQNTALGITYAPWAGTQITAGSDMITSDGGRRIGATIGLDQQFQLSETWSVSGGLSNRHILSQSGTIDQIAPDLATSSLEVNENYTAAYVGLGYRTKTTSITSRVEGRAGTTSSDQILSLAAAREVSETLSFAGAVRATFRQQDEQAGNPLFGKSTRIDSRFGVAWRPRSDGFVVLNRFDLIFDDALSGIKTSKLI</sequence>
<dbReference type="NCBIfam" id="TIGR01451">
    <property type="entry name" value="B_ant_repeat"/>
    <property type="match status" value="1"/>
</dbReference>
<dbReference type="InterPro" id="IPR047589">
    <property type="entry name" value="DUF11_rpt"/>
</dbReference>
<keyword evidence="2" id="KW-0645">Protease</keyword>
<organism evidence="2">
    <name type="scientific">Hellea balneolensis</name>
    <dbReference type="NCBI Taxonomy" id="287478"/>
    <lineage>
        <taxon>Bacteria</taxon>
        <taxon>Pseudomonadati</taxon>
        <taxon>Pseudomonadota</taxon>
        <taxon>Alphaproteobacteria</taxon>
        <taxon>Maricaulales</taxon>
        <taxon>Robiginitomaculaceae</taxon>
        <taxon>Hellea</taxon>
    </lineage>
</organism>
<keyword evidence="2" id="KW-0378">Hydrolase</keyword>
<feature type="chain" id="PRO_5028005312" evidence="1">
    <location>
        <begin position="19"/>
        <end position="1535"/>
    </location>
</feature>
<dbReference type="Proteomes" id="UP000885830">
    <property type="component" value="Unassembled WGS sequence"/>
</dbReference>
<proteinExistence type="predicted"/>
<gene>
    <name evidence="2" type="ORF">ENJ42_07205</name>
</gene>
<dbReference type="EMBL" id="DRMJ01000373">
    <property type="protein sequence ID" value="HHL43385.1"/>
    <property type="molecule type" value="Genomic_DNA"/>
</dbReference>